<accession>A0A498D7H1</accession>
<gene>
    <name evidence="5" type="ORF">D8M04_15565</name>
</gene>
<keyword evidence="2 3" id="KW-0238">DNA-binding</keyword>
<comment type="caution">
    <text evidence="5">The sequence shown here is derived from an EMBL/GenBank/DDBJ whole genome shotgun (WGS) entry which is preliminary data.</text>
</comment>
<dbReference type="OrthoDB" id="153047at2"/>
<keyword evidence="6" id="KW-1185">Reference proteome</keyword>
<dbReference type="PRINTS" id="PR00455">
    <property type="entry name" value="HTHTETR"/>
</dbReference>
<feature type="domain" description="HTH tetR-type" evidence="4">
    <location>
        <begin position="6"/>
        <end position="66"/>
    </location>
</feature>
<keyword evidence="1" id="KW-0678">Repressor</keyword>
<evidence type="ECO:0000256" key="3">
    <source>
        <dbReference type="PROSITE-ProRule" id="PRU00335"/>
    </source>
</evidence>
<dbReference type="Proteomes" id="UP000270219">
    <property type="component" value="Unassembled WGS sequence"/>
</dbReference>
<evidence type="ECO:0000259" key="4">
    <source>
        <dbReference type="PROSITE" id="PS50977"/>
    </source>
</evidence>
<dbReference type="InterPro" id="IPR001647">
    <property type="entry name" value="HTH_TetR"/>
</dbReference>
<dbReference type="SUPFAM" id="SSF46689">
    <property type="entry name" value="Homeodomain-like"/>
    <property type="match status" value="1"/>
</dbReference>
<dbReference type="Pfam" id="PF00440">
    <property type="entry name" value="TetR_N"/>
    <property type="match status" value="1"/>
</dbReference>
<organism evidence="5 6">
    <name type="scientific">Oceanobacillus piezotolerans</name>
    <dbReference type="NCBI Taxonomy" id="2448030"/>
    <lineage>
        <taxon>Bacteria</taxon>
        <taxon>Bacillati</taxon>
        <taxon>Bacillota</taxon>
        <taxon>Bacilli</taxon>
        <taxon>Bacillales</taxon>
        <taxon>Bacillaceae</taxon>
        <taxon>Oceanobacillus</taxon>
    </lineage>
</organism>
<dbReference type="InterPro" id="IPR050624">
    <property type="entry name" value="HTH-type_Tx_Regulator"/>
</dbReference>
<dbReference type="EMBL" id="RCHR01000006">
    <property type="protein sequence ID" value="RLL42004.1"/>
    <property type="molecule type" value="Genomic_DNA"/>
</dbReference>
<sequence>MARERKFTTEEVFETTKQLLLDYGYEGFTFSLLANHLKVSRGAIYKYFENKEELISEYIIYQMKVFLSQLERINTYTTFDEQFEYLMDIILNDYELHRIRRIAIDIPASDNAKEKENKKQLDNLHLDMYTTLQQFIKLGREEKRLNPRIPDSLILGFIFQTVDIPNHYNVPREDWIKSMKEIIMNGISNSN</sequence>
<evidence type="ECO:0000256" key="2">
    <source>
        <dbReference type="ARBA" id="ARBA00023125"/>
    </source>
</evidence>
<dbReference type="AlphaFoldDB" id="A0A498D7H1"/>
<protein>
    <submittedName>
        <fullName evidence="5">TetR/AcrR family transcriptional regulator</fullName>
    </submittedName>
</protein>
<dbReference type="RefSeq" id="WP_121524343.1">
    <property type="nucleotide sequence ID" value="NZ_RCHR01000006.1"/>
</dbReference>
<evidence type="ECO:0000313" key="6">
    <source>
        <dbReference type="Proteomes" id="UP000270219"/>
    </source>
</evidence>
<dbReference type="Gene3D" id="1.10.357.10">
    <property type="entry name" value="Tetracycline Repressor, domain 2"/>
    <property type="match status" value="1"/>
</dbReference>
<evidence type="ECO:0000313" key="5">
    <source>
        <dbReference type="EMBL" id="RLL42004.1"/>
    </source>
</evidence>
<dbReference type="PANTHER" id="PTHR43479:SF11">
    <property type="entry name" value="ACREF_ENVCD OPERON REPRESSOR-RELATED"/>
    <property type="match status" value="1"/>
</dbReference>
<dbReference type="GO" id="GO:0003677">
    <property type="term" value="F:DNA binding"/>
    <property type="evidence" value="ECO:0007669"/>
    <property type="project" value="UniProtKB-UniRule"/>
</dbReference>
<feature type="DNA-binding region" description="H-T-H motif" evidence="3">
    <location>
        <begin position="29"/>
        <end position="48"/>
    </location>
</feature>
<dbReference type="InterPro" id="IPR009057">
    <property type="entry name" value="Homeodomain-like_sf"/>
</dbReference>
<evidence type="ECO:0000256" key="1">
    <source>
        <dbReference type="ARBA" id="ARBA00022491"/>
    </source>
</evidence>
<dbReference type="PANTHER" id="PTHR43479">
    <property type="entry name" value="ACREF/ENVCD OPERON REPRESSOR-RELATED"/>
    <property type="match status" value="1"/>
</dbReference>
<proteinExistence type="predicted"/>
<dbReference type="PROSITE" id="PS50977">
    <property type="entry name" value="HTH_TETR_2"/>
    <property type="match status" value="1"/>
</dbReference>
<name>A0A498D7H1_9BACI</name>
<reference evidence="5 6" key="1">
    <citation type="submission" date="2018-10" db="EMBL/GenBank/DDBJ databases">
        <title>Oceanobacillus sp. YLB-02 draft genome.</title>
        <authorList>
            <person name="Yu L."/>
        </authorList>
    </citation>
    <scope>NUCLEOTIDE SEQUENCE [LARGE SCALE GENOMIC DNA]</scope>
    <source>
        <strain evidence="5 6">YLB-02</strain>
    </source>
</reference>